<evidence type="ECO:0008006" key="4">
    <source>
        <dbReference type="Google" id="ProtNLM"/>
    </source>
</evidence>
<keyword evidence="1" id="KW-0732">Signal</keyword>
<proteinExistence type="predicted"/>
<comment type="caution">
    <text evidence="2">The sequence shown here is derived from an EMBL/GenBank/DDBJ whole genome shotgun (WGS) entry which is preliminary data.</text>
</comment>
<dbReference type="EMBL" id="SNZP01000006">
    <property type="protein sequence ID" value="TDR79941.1"/>
    <property type="molecule type" value="Genomic_DNA"/>
</dbReference>
<evidence type="ECO:0000313" key="3">
    <source>
        <dbReference type="Proteomes" id="UP000295611"/>
    </source>
</evidence>
<reference evidence="2 3" key="1">
    <citation type="submission" date="2019-03" db="EMBL/GenBank/DDBJ databases">
        <title>Genomic Encyclopedia of Type Strains, Phase III (KMG-III): the genomes of soil and plant-associated and newly described type strains.</title>
        <authorList>
            <person name="Whitman W."/>
        </authorList>
    </citation>
    <scope>NUCLEOTIDE SEQUENCE [LARGE SCALE GENOMIC DNA]</scope>
    <source>
        <strain evidence="2 3">CECT 8976</strain>
    </source>
</reference>
<feature type="signal peptide" evidence="1">
    <location>
        <begin position="1"/>
        <end position="23"/>
    </location>
</feature>
<organism evidence="2 3">
    <name type="scientific">Paludibacterium purpuratum</name>
    <dbReference type="NCBI Taxonomy" id="1144873"/>
    <lineage>
        <taxon>Bacteria</taxon>
        <taxon>Pseudomonadati</taxon>
        <taxon>Pseudomonadota</taxon>
        <taxon>Betaproteobacteria</taxon>
        <taxon>Neisseriales</taxon>
        <taxon>Chromobacteriaceae</taxon>
        <taxon>Paludibacterium</taxon>
    </lineage>
</organism>
<protein>
    <recommendedName>
        <fullName evidence="4">Lipoprotein</fullName>
    </recommendedName>
</protein>
<dbReference type="AlphaFoldDB" id="A0A4R7B5R4"/>
<feature type="chain" id="PRO_5020195254" description="Lipoprotein" evidence="1">
    <location>
        <begin position="24"/>
        <end position="194"/>
    </location>
</feature>
<dbReference type="PROSITE" id="PS51257">
    <property type="entry name" value="PROKAR_LIPOPROTEIN"/>
    <property type="match status" value="1"/>
</dbReference>
<accession>A0A4R7B5R4</accession>
<sequence length="194" mass="21155">MKKRFLSAVLVLLAGLLTGCAHPIMISPSNAMHPQSANPIGKNVAYVMSDADRSKEVITPGGGGDKISYYPYRDLEKAIRDALHVAYKDVTVVDKQGNLEVLKAHQVSYVFVPEITTTSESPSLFTWPPTKFRIEMAVNVFDGAGQLVTQIRTVGSGSAEFSEFKSNFGLAGNRAADDLEAKLVEEIKRNPKLQ</sequence>
<gene>
    <name evidence="2" type="ORF">DFP86_10680</name>
</gene>
<keyword evidence="3" id="KW-1185">Reference proteome</keyword>
<evidence type="ECO:0000313" key="2">
    <source>
        <dbReference type="EMBL" id="TDR79941.1"/>
    </source>
</evidence>
<dbReference type="RefSeq" id="WP_208108272.1">
    <property type="nucleotide sequence ID" value="NZ_SNZP01000006.1"/>
</dbReference>
<name>A0A4R7B5R4_9NEIS</name>
<evidence type="ECO:0000256" key="1">
    <source>
        <dbReference type="SAM" id="SignalP"/>
    </source>
</evidence>
<dbReference type="Proteomes" id="UP000295611">
    <property type="component" value="Unassembled WGS sequence"/>
</dbReference>